<evidence type="ECO:0000256" key="1">
    <source>
        <dbReference type="SAM" id="MobiDB-lite"/>
    </source>
</evidence>
<feature type="compositionally biased region" description="Basic and acidic residues" evidence="1">
    <location>
        <begin position="57"/>
        <end position="73"/>
    </location>
</feature>
<evidence type="ECO:0000313" key="3">
    <source>
        <dbReference type="Proteomes" id="UP000265520"/>
    </source>
</evidence>
<reference evidence="2 3" key="1">
    <citation type="journal article" date="2018" name="Front. Plant Sci.">
        <title>Red Clover (Trifolium pratense) and Zigzag Clover (T. medium) - A Picture of Genomic Similarities and Differences.</title>
        <authorList>
            <person name="Dluhosova J."/>
            <person name="Istvanek J."/>
            <person name="Nedelnik J."/>
            <person name="Repkova J."/>
        </authorList>
    </citation>
    <scope>NUCLEOTIDE SEQUENCE [LARGE SCALE GENOMIC DNA]</scope>
    <source>
        <strain evidence="3">cv. 10/8</strain>
        <tissue evidence="2">Leaf</tissue>
    </source>
</reference>
<evidence type="ECO:0000313" key="2">
    <source>
        <dbReference type="EMBL" id="MCI82119.1"/>
    </source>
</evidence>
<comment type="caution">
    <text evidence="2">The sequence shown here is derived from an EMBL/GenBank/DDBJ whole genome shotgun (WGS) entry which is preliminary data.</text>
</comment>
<keyword evidence="3" id="KW-1185">Reference proteome</keyword>
<sequence>EVPVQVLARNNIETGQENPQGPILIEVQGDDQVLEDVNVVVNNNDIEADGGGDQPLDGEHSTTDNHHQQNHEE</sequence>
<feature type="non-terminal residue" evidence="2">
    <location>
        <position position="73"/>
    </location>
</feature>
<accession>A0A392V4E8</accession>
<dbReference type="Proteomes" id="UP000265520">
    <property type="component" value="Unassembled WGS sequence"/>
</dbReference>
<organism evidence="2 3">
    <name type="scientific">Trifolium medium</name>
    <dbReference type="NCBI Taxonomy" id="97028"/>
    <lineage>
        <taxon>Eukaryota</taxon>
        <taxon>Viridiplantae</taxon>
        <taxon>Streptophyta</taxon>
        <taxon>Embryophyta</taxon>
        <taxon>Tracheophyta</taxon>
        <taxon>Spermatophyta</taxon>
        <taxon>Magnoliopsida</taxon>
        <taxon>eudicotyledons</taxon>
        <taxon>Gunneridae</taxon>
        <taxon>Pentapetalae</taxon>
        <taxon>rosids</taxon>
        <taxon>fabids</taxon>
        <taxon>Fabales</taxon>
        <taxon>Fabaceae</taxon>
        <taxon>Papilionoideae</taxon>
        <taxon>50 kb inversion clade</taxon>
        <taxon>NPAAA clade</taxon>
        <taxon>Hologalegina</taxon>
        <taxon>IRL clade</taxon>
        <taxon>Trifolieae</taxon>
        <taxon>Trifolium</taxon>
    </lineage>
</organism>
<feature type="non-terminal residue" evidence="2">
    <location>
        <position position="1"/>
    </location>
</feature>
<dbReference type="EMBL" id="LXQA011035432">
    <property type="protein sequence ID" value="MCI82119.1"/>
    <property type="molecule type" value="Genomic_DNA"/>
</dbReference>
<name>A0A392V4E8_9FABA</name>
<feature type="region of interest" description="Disordered" evidence="1">
    <location>
        <begin position="44"/>
        <end position="73"/>
    </location>
</feature>
<dbReference type="AlphaFoldDB" id="A0A392V4E8"/>
<protein>
    <submittedName>
        <fullName evidence="2">Uncharacterized protein</fullName>
    </submittedName>
</protein>
<proteinExistence type="predicted"/>